<evidence type="ECO:0000313" key="4">
    <source>
        <dbReference type="Proteomes" id="UP000678228"/>
    </source>
</evidence>
<protein>
    <submittedName>
        <fullName evidence="3">Glycosyltransferase family 1 protein</fullName>
    </submittedName>
</protein>
<evidence type="ECO:0000259" key="1">
    <source>
        <dbReference type="Pfam" id="PF03033"/>
    </source>
</evidence>
<keyword evidence="4" id="KW-1185">Reference proteome</keyword>
<dbReference type="SUPFAM" id="SSF53756">
    <property type="entry name" value="UDP-Glycosyltransferase/glycogen phosphorylase"/>
    <property type="match status" value="1"/>
</dbReference>
<dbReference type="GO" id="GO:0005975">
    <property type="term" value="P:carbohydrate metabolic process"/>
    <property type="evidence" value="ECO:0007669"/>
    <property type="project" value="InterPro"/>
</dbReference>
<dbReference type="PANTHER" id="PTHR48050:SF13">
    <property type="entry name" value="STEROL 3-BETA-GLUCOSYLTRANSFERASE UGT80A2"/>
    <property type="match status" value="1"/>
</dbReference>
<evidence type="ECO:0000259" key="2">
    <source>
        <dbReference type="Pfam" id="PF06722"/>
    </source>
</evidence>
<evidence type="ECO:0000313" key="3">
    <source>
        <dbReference type="EMBL" id="MBP3951634.1"/>
    </source>
</evidence>
<dbReference type="InterPro" id="IPR002213">
    <property type="entry name" value="UDP_glucos_trans"/>
</dbReference>
<dbReference type="PANTHER" id="PTHR48050">
    <property type="entry name" value="STEROL 3-BETA-GLUCOSYLTRANSFERASE"/>
    <property type="match status" value="1"/>
</dbReference>
<dbReference type="InterPro" id="IPR050426">
    <property type="entry name" value="Glycosyltransferase_28"/>
</dbReference>
<feature type="domain" description="Erythromycin biosynthesis protein CIII-like C-terminal" evidence="2">
    <location>
        <begin position="294"/>
        <end position="401"/>
    </location>
</feature>
<accession>A0A940WS05</accession>
<reference evidence="3" key="1">
    <citation type="submission" date="2021-03" db="EMBL/GenBank/DDBJ databases">
        <title>Bacillus suaedae sp. nov., isolated from Suaeda aralocaspica.</title>
        <authorList>
            <person name="Lei R.F.R."/>
        </authorList>
    </citation>
    <scope>NUCLEOTIDE SEQUENCE</scope>
    <source>
        <strain evidence="3">YZJH907-2</strain>
    </source>
</reference>
<sequence length="417" mass="46913">MNITILTVGTRGDVQPFVALGKELVDRGYHVTICTGKNFKRFVEDNGLIFSPVTIDYLELTQSEEGKKMMGGNPIEIVKNMKTMIIPMMERMLDDLWASSRDADLIIYHPKAFGGYDIAEKLGVPVFVAHPIPAIAPTRLFSNPALPVSFNFGWVNEISFKANRLFMASFFKLINNWRRETLGLNKKRNLFTNDLTLHNKPIPVLYGCSPEIIPFDPNWNGSVSMSGFWFLEDKIDWEPPTDLLHFLEIGPPPIAISFSSMPLKNPYKIKAMLEEALEIIGQRGLFITGWSGMDTKKTKAHIHSVQSIPHSWLFKRTSGVVHHGGAGTTAAVLKAGKPMIICPFSGDQPFWAKRMHDLHLSTAPLREKDMTVEAFVTRIQELVNNQELTSNAIALSERIAQEEGIKDTVDFIEECIR</sequence>
<dbReference type="CDD" id="cd03784">
    <property type="entry name" value="GT1_Gtf-like"/>
    <property type="match status" value="1"/>
</dbReference>
<dbReference type="AlphaFoldDB" id="A0A940WS05"/>
<gene>
    <name evidence="3" type="ORF">J7W16_10855</name>
</gene>
<dbReference type="Gene3D" id="3.40.50.2000">
    <property type="entry name" value="Glycogen Phosphorylase B"/>
    <property type="match status" value="2"/>
</dbReference>
<dbReference type="InterPro" id="IPR010610">
    <property type="entry name" value="EryCIII-like_C"/>
</dbReference>
<dbReference type="GO" id="GO:0033072">
    <property type="term" value="P:vancomycin biosynthetic process"/>
    <property type="evidence" value="ECO:0007669"/>
    <property type="project" value="UniProtKB-ARBA"/>
</dbReference>
<dbReference type="Pfam" id="PF06722">
    <property type="entry name" value="EryCIII-like_C"/>
    <property type="match status" value="1"/>
</dbReference>
<dbReference type="GO" id="GO:0016758">
    <property type="term" value="F:hexosyltransferase activity"/>
    <property type="evidence" value="ECO:0007669"/>
    <property type="project" value="InterPro"/>
</dbReference>
<dbReference type="RefSeq" id="WP_210597332.1">
    <property type="nucleotide sequence ID" value="NZ_JAGKSQ010000004.1"/>
</dbReference>
<dbReference type="GO" id="GO:0008194">
    <property type="term" value="F:UDP-glycosyltransferase activity"/>
    <property type="evidence" value="ECO:0007669"/>
    <property type="project" value="InterPro"/>
</dbReference>
<organism evidence="3 4">
    <name type="scientific">Halalkalibacter suaedae</name>
    <dbReference type="NCBI Taxonomy" id="2822140"/>
    <lineage>
        <taxon>Bacteria</taxon>
        <taxon>Bacillati</taxon>
        <taxon>Bacillota</taxon>
        <taxon>Bacilli</taxon>
        <taxon>Bacillales</taxon>
        <taxon>Bacillaceae</taxon>
        <taxon>Halalkalibacter</taxon>
    </lineage>
</organism>
<dbReference type="Proteomes" id="UP000678228">
    <property type="component" value="Unassembled WGS sequence"/>
</dbReference>
<dbReference type="Pfam" id="PF03033">
    <property type="entry name" value="Glyco_transf_28"/>
    <property type="match status" value="1"/>
</dbReference>
<proteinExistence type="predicted"/>
<dbReference type="EMBL" id="JAGKSQ010000004">
    <property type="protein sequence ID" value="MBP3951634.1"/>
    <property type="molecule type" value="Genomic_DNA"/>
</dbReference>
<feature type="domain" description="Glycosyltransferase family 28 N-terminal" evidence="1">
    <location>
        <begin position="3"/>
        <end position="136"/>
    </location>
</feature>
<dbReference type="InterPro" id="IPR004276">
    <property type="entry name" value="GlycoTrans_28_N"/>
</dbReference>
<name>A0A940WS05_9BACI</name>
<dbReference type="FunFam" id="3.40.50.2000:FF:000009">
    <property type="entry name" value="Sterol 3-beta-glucosyltransferase UGT80A2"/>
    <property type="match status" value="1"/>
</dbReference>
<comment type="caution">
    <text evidence="3">The sequence shown here is derived from an EMBL/GenBank/DDBJ whole genome shotgun (WGS) entry which is preliminary data.</text>
</comment>